<dbReference type="Gene3D" id="3.30.565.10">
    <property type="entry name" value="Histidine kinase-like ATPase, C-terminal domain"/>
    <property type="match status" value="1"/>
</dbReference>
<name>A0ABS2KTD0_9NOCA</name>
<keyword evidence="9" id="KW-0472">Membrane</keyword>
<evidence type="ECO:0000259" key="11">
    <source>
        <dbReference type="Pfam" id="PF23539"/>
    </source>
</evidence>
<dbReference type="Proteomes" id="UP000703038">
    <property type="component" value="Unassembled WGS sequence"/>
</dbReference>
<feature type="transmembrane region" description="Helical" evidence="9">
    <location>
        <begin position="109"/>
        <end position="126"/>
    </location>
</feature>
<keyword evidence="5" id="KW-0547">Nucleotide-binding</keyword>
<feature type="transmembrane region" description="Helical" evidence="9">
    <location>
        <begin position="84"/>
        <end position="102"/>
    </location>
</feature>
<keyword evidence="9" id="KW-0812">Transmembrane</keyword>
<keyword evidence="8" id="KW-0902">Two-component regulatory system</keyword>
<organism evidence="12 13">
    <name type="scientific">Rhodococcoides corynebacterioides</name>
    <dbReference type="NCBI Taxonomy" id="53972"/>
    <lineage>
        <taxon>Bacteria</taxon>
        <taxon>Bacillati</taxon>
        <taxon>Actinomycetota</taxon>
        <taxon>Actinomycetes</taxon>
        <taxon>Mycobacteriales</taxon>
        <taxon>Nocardiaceae</taxon>
        <taxon>Rhodococcoides</taxon>
    </lineage>
</organism>
<comment type="catalytic activity">
    <reaction evidence="1">
        <text>ATP + protein L-histidine = ADP + protein N-phospho-L-histidine.</text>
        <dbReference type="EC" id="2.7.13.3"/>
    </reaction>
</comment>
<comment type="caution">
    <text evidence="12">The sequence shown here is derived from an EMBL/GenBank/DDBJ whole genome shotgun (WGS) entry which is preliminary data.</text>
</comment>
<evidence type="ECO:0000313" key="13">
    <source>
        <dbReference type="Proteomes" id="UP000703038"/>
    </source>
</evidence>
<dbReference type="InterPro" id="IPR055558">
    <property type="entry name" value="DUF7134"/>
</dbReference>
<feature type="transmembrane region" description="Helical" evidence="9">
    <location>
        <begin position="132"/>
        <end position="151"/>
    </location>
</feature>
<evidence type="ECO:0000256" key="4">
    <source>
        <dbReference type="ARBA" id="ARBA00022679"/>
    </source>
</evidence>
<proteinExistence type="predicted"/>
<evidence type="ECO:0000256" key="3">
    <source>
        <dbReference type="ARBA" id="ARBA00022553"/>
    </source>
</evidence>
<keyword evidence="13" id="KW-1185">Reference proteome</keyword>
<evidence type="ECO:0000256" key="8">
    <source>
        <dbReference type="ARBA" id="ARBA00023012"/>
    </source>
</evidence>
<evidence type="ECO:0000256" key="6">
    <source>
        <dbReference type="ARBA" id="ARBA00022777"/>
    </source>
</evidence>
<evidence type="ECO:0000256" key="2">
    <source>
        <dbReference type="ARBA" id="ARBA00012438"/>
    </source>
</evidence>
<evidence type="ECO:0000256" key="1">
    <source>
        <dbReference type="ARBA" id="ARBA00000085"/>
    </source>
</evidence>
<dbReference type="PANTHER" id="PTHR24421:SF10">
    <property type="entry name" value="NITRATE_NITRITE SENSOR PROTEIN NARQ"/>
    <property type="match status" value="1"/>
</dbReference>
<keyword evidence="6 12" id="KW-0418">Kinase</keyword>
<accession>A0ABS2KTD0</accession>
<dbReference type="EC" id="2.7.13.3" evidence="2"/>
<evidence type="ECO:0000256" key="7">
    <source>
        <dbReference type="ARBA" id="ARBA00022840"/>
    </source>
</evidence>
<dbReference type="SUPFAM" id="SSF55874">
    <property type="entry name" value="ATPase domain of HSP90 chaperone/DNA topoisomerase II/histidine kinase"/>
    <property type="match status" value="1"/>
</dbReference>
<sequence>MRRFSEWLRHRPFAVDCALAVSLFLIELTAVAAVQQPLVYVAMAVAVSTPIAWRRRYPVAAAWTALALGQVATLMVWASEEPRTLPPGQLGFVVMLYTLAVYTDRRTTLLFALGLAADIVVVRLVLGSDWTSTIFFVLLYALAYITAEFLGTRRAYVAEVSARLAVAESDRDRRAVEAVSAERTRIARELHDVVAHAVSVMIVQADGASYALRSDPDRAAAALANISATGRTALTELRRTVSLLRTDESSESHPEYGTAALAKIVELMRAAGLRVSIEQTGELDDLPPAVSLGVHRLVQESLTNVLRHGGERPRAVVAVRREPSAVTVSVINSSDDTGPAVDIHTDAAAPTTGGFGVIGMRERVAVLGGELRAGPLPDGRWRVAATLPLELKAALGVDQDHPDR</sequence>
<dbReference type="RefSeq" id="WP_204867395.1">
    <property type="nucleotide sequence ID" value="NZ_JAFBBK010000001.1"/>
</dbReference>
<feature type="transmembrane region" description="Helical" evidence="9">
    <location>
        <begin position="12"/>
        <end position="31"/>
    </location>
</feature>
<dbReference type="InterPro" id="IPR011712">
    <property type="entry name" value="Sig_transdc_His_kin_sub3_dim/P"/>
</dbReference>
<keyword evidence="7" id="KW-0067">ATP-binding</keyword>
<feature type="domain" description="Signal transduction histidine kinase subgroup 3 dimerisation and phosphoacceptor" evidence="10">
    <location>
        <begin position="182"/>
        <end position="248"/>
    </location>
</feature>
<evidence type="ECO:0000256" key="5">
    <source>
        <dbReference type="ARBA" id="ARBA00022741"/>
    </source>
</evidence>
<dbReference type="GO" id="GO:0016301">
    <property type="term" value="F:kinase activity"/>
    <property type="evidence" value="ECO:0007669"/>
    <property type="project" value="UniProtKB-KW"/>
</dbReference>
<dbReference type="Pfam" id="PF23539">
    <property type="entry name" value="DUF7134"/>
    <property type="match status" value="1"/>
</dbReference>
<evidence type="ECO:0000313" key="12">
    <source>
        <dbReference type="EMBL" id="MBM7414556.1"/>
    </source>
</evidence>
<dbReference type="EMBL" id="JAFBBK010000001">
    <property type="protein sequence ID" value="MBM7414556.1"/>
    <property type="molecule type" value="Genomic_DNA"/>
</dbReference>
<dbReference type="Pfam" id="PF07730">
    <property type="entry name" value="HisKA_3"/>
    <property type="match status" value="1"/>
</dbReference>
<gene>
    <name evidence="12" type="ORF">JOE42_001289</name>
</gene>
<keyword evidence="4" id="KW-0808">Transferase</keyword>
<feature type="domain" description="DUF7134" evidence="11">
    <location>
        <begin position="5"/>
        <end position="144"/>
    </location>
</feature>
<reference evidence="12 13" key="1">
    <citation type="submission" date="2021-01" db="EMBL/GenBank/DDBJ databases">
        <title>Genomics of switchgrass bacterial isolates.</title>
        <authorList>
            <person name="Shade A."/>
        </authorList>
    </citation>
    <scope>NUCLEOTIDE SEQUENCE [LARGE SCALE GENOMIC DNA]</scope>
    <source>
        <strain evidence="12 13">PvP111</strain>
    </source>
</reference>
<evidence type="ECO:0000259" key="10">
    <source>
        <dbReference type="Pfam" id="PF07730"/>
    </source>
</evidence>
<keyword evidence="3" id="KW-0597">Phosphoprotein</keyword>
<dbReference type="InterPro" id="IPR050482">
    <property type="entry name" value="Sensor_HK_TwoCompSys"/>
</dbReference>
<evidence type="ECO:0000256" key="9">
    <source>
        <dbReference type="SAM" id="Phobius"/>
    </source>
</evidence>
<keyword evidence="9" id="KW-1133">Transmembrane helix</keyword>
<dbReference type="CDD" id="cd16917">
    <property type="entry name" value="HATPase_UhpB-NarQ-NarX-like"/>
    <property type="match status" value="1"/>
</dbReference>
<protein>
    <recommendedName>
        <fullName evidence="2">histidine kinase</fullName>
        <ecNumber evidence="2">2.7.13.3</ecNumber>
    </recommendedName>
</protein>
<dbReference type="Gene3D" id="1.20.5.1930">
    <property type="match status" value="1"/>
</dbReference>
<dbReference type="PANTHER" id="PTHR24421">
    <property type="entry name" value="NITRATE/NITRITE SENSOR PROTEIN NARX-RELATED"/>
    <property type="match status" value="1"/>
</dbReference>
<dbReference type="InterPro" id="IPR036890">
    <property type="entry name" value="HATPase_C_sf"/>
</dbReference>